<sequence length="439" mass="49459">MDIPIEGVITGFITHTYFEPQNYSITYSQAINLKGGAIRLSSDLTPCSLFIDNSFFFNDFSENHGGAIYFDSNATFEVIQTCAKLCSTCSYDYEGSFSYSQNFYTSFFNFTSFVSCGSCEKPSKSSFFASGENALYQHHNSSFSSSICANIQCSGSGYMEYSSFSNNNLSNPEVDCCIFQKYLNTKFCNFIENLIANSTENSCIYFSYRSPNNILSNSCFFRNRAKYLASATDNFKLFECFSDCGDFNNVNAIGIRKAAITLEINLLYTYECDADFPTIAARDISFFEPDLLPTLEDPVSISETPTFSTTSPTSFNKIEKNSGNQDEAKQRIILIAASAIDSVLIITFIIVFVIYMVRKAGRPIEQKEITYSTDTSYENEESKDKFPEKSKKPLDNVKVKDQKSSDDESYSYTYTYSYDNKINSEETNDKDISISDEST</sequence>
<feature type="region of interest" description="Disordered" evidence="1">
    <location>
        <begin position="373"/>
        <end position="407"/>
    </location>
</feature>
<evidence type="ECO:0000313" key="4">
    <source>
        <dbReference type="Proteomes" id="UP000001542"/>
    </source>
</evidence>
<dbReference type="Proteomes" id="UP000001542">
    <property type="component" value="Unassembled WGS sequence"/>
</dbReference>
<name>A2DDG0_TRIV3</name>
<evidence type="ECO:0000256" key="2">
    <source>
        <dbReference type="SAM" id="Phobius"/>
    </source>
</evidence>
<dbReference type="VEuPathDB" id="TrichDB:TVAG_014060"/>
<accession>A2DDG0</accession>
<keyword evidence="2" id="KW-0472">Membrane</keyword>
<organism evidence="3 4">
    <name type="scientific">Trichomonas vaginalis (strain ATCC PRA-98 / G3)</name>
    <dbReference type="NCBI Taxonomy" id="412133"/>
    <lineage>
        <taxon>Eukaryota</taxon>
        <taxon>Metamonada</taxon>
        <taxon>Parabasalia</taxon>
        <taxon>Trichomonadida</taxon>
        <taxon>Trichomonadidae</taxon>
        <taxon>Trichomonas</taxon>
    </lineage>
</organism>
<keyword evidence="2" id="KW-1133">Transmembrane helix</keyword>
<feature type="transmembrane region" description="Helical" evidence="2">
    <location>
        <begin position="332"/>
        <end position="357"/>
    </location>
</feature>
<dbReference type="RefSeq" id="XP_001582625.1">
    <property type="nucleotide sequence ID" value="XM_001582575.1"/>
</dbReference>
<dbReference type="InParanoid" id="A2DDG0"/>
<dbReference type="KEGG" id="tva:5467191"/>
<reference evidence="3" key="2">
    <citation type="journal article" date="2007" name="Science">
        <title>Draft genome sequence of the sexually transmitted pathogen Trichomonas vaginalis.</title>
        <authorList>
            <person name="Carlton J.M."/>
            <person name="Hirt R.P."/>
            <person name="Silva J.C."/>
            <person name="Delcher A.L."/>
            <person name="Schatz M."/>
            <person name="Zhao Q."/>
            <person name="Wortman J.R."/>
            <person name="Bidwell S.L."/>
            <person name="Alsmark U.C.M."/>
            <person name="Besteiro S."/>
            <person name="Sicheritz-Ponten T."/>
            <person name="Noel C.J."/>
            <person name="Dacks J.B."/>
            <person name="Foster P.G."/>
            <person name="Simillion C."/>
            <person name="Van de Peer Y."/>
            <person name="Miranda-Saavedra D."/>
            <person name="Barton G.J."/>
            <person name="Westrop G.D."/>
            <person name="Mueller S."/>
            <person name="Dessi D."/>
            <person name="Fiori P.L."/>
            <person name="Ren Q."/>
            <person name="Paulsen I."/>
            <person name="Zhang H."/>
            <person name="Bastida-Corcuera F.D."/>
            <person name="Simoes-Barbosa A."/>
            <person name="Brown M.T."/>
            <person name="Hayes R.D."/>
            <person name="Mukherjee M."/>
            <person name="Okumura C.Y."/>
            <person name="Schneider R."/>
            <person name="Smith A.J."/>
            <person name="Vanacova S."/>
            <person name="Villalvazo M."/>
            <person name="Haas B.J."/>
            <person name="Pertea M."/>
            <person name="Feldblyum T.V."/>
            <person name="Utterback T.R."/>
            <person name="Shu C.L."/>
            <person name="Osoegawa K."/>
            <person name="de Jong P.J."/>
            <person name="Hrdy I."/>
            <person name="Horvathova L."/>
            <person name="Zubacova Z."/>
            <person name="Dolezal P."/>
            <person name="Malik S.B."/>
            <person name="Logsdon J.M. Jr."/>
            <person name="Henze K."/>
            <person name="Gupta A."/>
            <person name="Wang C.C."/>
            <person name="Dunne R.L."/>
            <person name="Upcroft J.A."/>
            <person name="Upcroft P."/>
            <person name="White O."/>
            <person name="Salzberg S.L."/>
            <person name="Tang P."/>
            <person name="Chiu C.-H."/>
            <person name="Lee Y.-S."/>
            <person name="Embley T.M."/>
            <person name="Coombs G.H."/>
            <person name="Mottram J.C."/>
            <person name="Tachezy J."/>
            <person name="Fraser-Liggett C.M."/>
            <person name="Johnson P.J."/>
        </authorList>
    </citation>
    <scope>NUCLEOTIDE SEQUENCE [LARGE SCALE GENOMIC DNA]</scope>
    <source>
        <strain evidence="3">G3</strain>
    </source>
</reference>
<reference evidence="3" key="1">
    <citation type="submission" date="2006-10" db="EMBL/GenBank/DDBJ databases">
        <authorList>
            <person name="Amadeo P."/>
            <person name="Zhao Q."/>
            <person name="Wortman J."/>
            <person name="Fraser-Liggett C."/>
            <person name="Carlton J."/>
        </authorList>
    </citation>
    <scope>NUCLEOTIDE SEQUENCE</scope>
    <source>
        <strain evidence="3">G3</strain>
    </source>
</reference>
<gene>
    <name evidence="3" type="ORF">TVAG_014060</name>
</gene>
<protein>
    <submittedName>
        <fullName evidence="3">Uncharacterized protein</fullName>
    </submittedName>
</protein>
<dbReference type="SMR" id="A2DDG0"/>
<feature type="compositionally biased region" description="Basic and acidic residues" evidence="1">
    <location>
        <begin position="380"/>
        <end position="406"/>
    </location>
</feature>
<proteinExistence type="predicted"/>
<dbReference type="VEuPathDB" id="TrichDB:TVAGG3_0986210"/>
<dbReference type="EMBL" id="DS113189">
    <property type="protein sequence ID" value="EAY21639.1"/>
    <property type="molecule type" value="Genomic_DNA"/>
</dbReference>
<evidence type="ECO:0000256" key="1">
    <source>
        <dbReference type="SAM" id="MobiDB-lite"/>
    </source>
</evidence>
<evidence type="ECO:0000313" key="3">
    <source>
        <dbReference type="EMBL" id="EAY21639.1"/>
    </source>
</evidence>
<keyword evidence="4" id="KW-1185">Reference proteome</keyword>
<keyword evidence="2" id="KW-0812">Transmembrane</keyword>
<dbReference type="AlphaFoldDB" id="A2DDG0"/>